<protein>
    <submittedName>
        <fullName evidence="8">TPR repeat-containing protein</fullName>
    </submittedName>
</protein>
<keyword evidence="9" id="KW-1185">Reference proteome</keyword>
<name>C6XDE1_METGS</name>
<sequence length="305" mass="33153" precursor="true">MRLRVFLFAVMVAASTLAQAGDENLAEKIAACNRAIGEGDASKALAFAEQVLKQDKSNRQALLCKGRAHGGTGQFDQAINALMAAEKLSTTPMEHIIALTLIGNVQKSAQRYPEALAAYQQSLALAKTANDANFQRIDLNLIGDTLVASGDLKGGLQHYLQGSGLAANDNERADGFARIASTYSSLQQHDQAVEYQLKAVMMQERAGDMDQFCDANLELGRIYTAAQDYPNAEKYIQKVIKIAKDQGGAYWEAKGYYYLAQAKAASKHTEEARQLLADAQHITQDIGAERLGDEIARSQQSLPRP</sequence>
<dbReference type="InterPro" id="IPR051476">
    <property type="entry name" value="Bac_ResReg_Asp_Phosphatase"/>
</dbReference>
<dbReference type="EMBL" id="CP001674">
    <property type="protein sequence ID" value="ACT50566.1"/>
    <property type="molecule type" value="Genomic_DNA"/>
</dbReference>
<dbReference type="SUPFAM" id="SSF48452">
    <property type="entry name" value="TPR-like"/>
    <property type="match status" value="2"/>
</dbReference>
<dbReference type="PANTHER" id="PTHR46630">
    <property type="entry name" value="TETRATRICOPEPTIDE REPEAT PROTEIN 29"/>
    <property type="match status" value="1"/>
</dbReference>
<organism evidence="8 9">
    <name type="scientific">Methylovorus glucosotrophus (strain SIP3-4)</name>
    <dbReference type="NCBI Taxonomy" id="582744"/>
    <lineage>
        <taxon>Bacteria</taxon>
        <taxon>Pseudomonadati</taxon>
        <taxon>Pseudomonadota</taxon>
        <taxon>Betaproteobacteria</taxon>
        <taxon>Nitrosomonadales</taxon>
        <taxon>Methylophilaceae</taxon>
        <taxon>Methylovorus</taxon>
    </lineage>
</organism>
<reference evidence="8 9" key="2">
    <citation type="journal article" date="2011" name="J. Bacteriol.">
        <title>Genomes of three methylotrophs from a single niche uncover genetic and metabolic divergence of Methylophilaceae.</title>
        <authorList>
            <person name="Lapidus A."/>
            <person name="Clum A."/>
            <person name="Labutti K."/>
            <person name="Kaluzhnaya M.G."/>
            <person name="Lim S."/>
            <person name="Beck D.A."/>
            <person name="Glavina Del Rio T."/>
            <person name="Nolan M."/>
            <person name="Mavromatis K."/>
            <person name="Huntemann M."/>
            <person name="Lucas S."/>
            <person name="Lidstrom M.E."/>
            <person name="Ivanova N."/>
            <person name="Chistoserdova L."/>
        </authorList>
    </citation>
    <scope>NUCLEOTIDE SEQUENCE [LARGE SCALE GENOMIC DNA]</scope>
    <source>
        <strain evidence="8 9">SIP3-4</strain>
    </source>
</reference>
<dbReference type="RefSeq" id="WP_015830041.1">
    <property type="nucleotide sequence ID" value="NC_012969.1"/>
</dbReference>
<feature type="repeat" description="TPR" evidence="6">
    <location>
        <begin position="213"/>
        <end position="246"/>
    </location>
</feature>
<evidence type="ECO:0000313" key="8">
    <source>
        <dbReference type="EMBL" id="ACT50566.1"/>
    </source>
</evidence>
<dbReference type="SMART" id="SM00028">
    <property type="entry name" value="TPR"/>
    <property type="match status" value="5"/>
</dbReference>
<dbReference type="OrthoDB" id="8534383at2"/>
<keyword evidence="3" id="KW-0677">Repeat</keyword>
<dbReference type="Pfam" id="PF13181">
    <property type="entry name" value="TPR_8"/>
    <property type="match status" value="1"/>
</dbReference>
<dbReference type="InterPro" id="IPR019734">
    <property type="entry name" value="TPR_rpt"/>
</dbReference>
<accession>C6XDE1</accession>
<comment type="subcellular location">
    <subcellularLocation>
        <location evidence="1">Cytoplasm</location>
    </subcellularLocation>
</comment>
<dbReference type="InterPro" id="IPR011990">
    <property type="entry name" value="TPR-like_helical_dom_sf"/>
</dbReference>
<evidence type="ECO:0000256" key="3">
    <source>
        <dbReference type="ARBA" id="ARBA00022737"/>
    </source>
</evidence>
<gene>
    <name evidence="8" type="ordered locus">Msip34_1320</name>
</gene>
<evidence type="ECO:0000256" key="4">
    <source>
        <dbReference type="ARBA" id="ARBA00022803"/>
    </source>
</evidence>
<evidence type="ECO:0000256" key="1">
    <source>
        <dbReference type="ARBA" id="ARBA00004496"/>
    </source>
</evidence>
<dbReference type="GO" id="GO:0005737">
    <property type="term" value="C:cytoplasm"/>
    <property type="evidence" value="ECO:0007669"/>
    <property type="project" value="UniProtKB-SubCell"/>
</dbReference>
<feature type="chain" id="PRO_5002971105" evidence="7">
    <location>
        <begin position="21"/>
        <end position="305"/>
    </location>
</feature>
<dbReference type="Pfam" id="PF13176">
    <property type="entry name" value="TPR_7"/>
    <property type="match status" value="1"/>
</dbReference>
<dbReference type="Pfam" id="PF13424">
    <property type="entry name" value="TPR_12"/>
    <property type="match status" value="1"/>
</dbReference>
<comment type="similarity">
    <text evidence="5">Belongs to the Rap family.</text>
</comment>
<dbReference type="AlphaFoldDB" id="C6XDE1"/>
<dbReference type="PANTHER" id="PTHR46630:SF1">
    <property type="entry name" value="TETRATRICOPEPTIDE REPEAT PROTEIN 29"/>
    <property type="match status" value="1"/>
</dbReference>
<dbReference type="Gene3D" id="1.25.40.10">
    <property type="entry name" value="Tetratricopeptide repeat domain"/>
    <property type="match status" value="3"/>
</dbReference>
<evidence type="ECO:0000256" key="2">
    <source>
        <dbReference type="ARBA" id="ARBA00022490"/>
    </source>
</evidence>
<dbReference type="eggNOG" id="COG0457">
    <property type="taxonomic scope" value="Bacteria"/>
</dbReference>
<evidence type="ECO:0000313" key="9">
    <source>
        <dbReference type="Proteomes" id="UP000002743"/>
    </source>
</evidence>
<reference evidence="9" key="1">
    <citation type="submission" date="2009-07" db="EMBL/GenBank/DDBJ databases">
        <title>Complete sequence of chromosome of Methylovorus sp. SIP3-4.</title>
        <authorList>
            <person name="Lucas S."/>
            <person name="Copeland A."/>
            <person name="Lapidus A."/>
            <person name="Glavina del Rio T."/>
            <person name="Tice H."/>
            <person name="Bruce D."/>
            <person name="Goodwin L."/>
            <person name="Pitluck S."/>
            <person name="Clum A."/>
            <person name="Larimer F."/>
            <person name="Land M."/>
            <person name="Hauser L."/>
            <person name="Kyrpides N."/>
            <person name="Mikhailova N."/>
            <person name="Kayluzhnaya M."/>
            <person name="Chistoserdova L."/>
        </authorList>
    </citation>
    <scope>NUCLEOTIDE SEQUENCE [LARGE SCALE GENOMIC DNA]</scope>
    <source>
        <strain evidence="9">SIP3-4</strain>
    </source>
</reference>
<dbReference type="PROSITE" id="PS50005">
    <property type="entry name" value="TPR"/>
    <property type="match status" value="1"/>
</dbReference>
<keyword evidence="7" id="KW-0732">Signal</keyword>
<dbReference type="STRING" id="582744.Msip34_1320"/>
<dbReference type="Proteomes" id="UP000002743">
    <property type="component" value="Chromosome"/>
</dbReference>
<evidence type="ECO:0000256" key="5">
    <source>
        <dbReference type="ARBA" id="ARBA00038253"/>
    </source>
</evidence>
<evidence type="ECO:0000256" key="6">
    <source>
        <dbReference type="PROSITE-ProRule" id="PRU00339"/>
    </source>
</evidence>
<feature type="signal peptide" evidence="7">
    <location>
        <begin position="1"/>
        <end position="20"/>
    </location>
</feature>
<proteinExistence type="inferred from homology"/>
<keyword evidence="4 6" id="KW-0802">TPR repeat</keyword>
<keyword evidence="2" id="KW-0963">Cytoplasm</keyword>
<evidence type="ECO:0000256" key="7">
    <source>
        <dbReference type="SAM" id="SignalP"/>
    </source>
</evidence>
<dbReference type="HOGENOM" id="CLU_911569_0_0_4"/>
<dbReference type="KEGG" id="mei:Msip34_1320"/>